<sequence>MTTIQGRVGTFDLRSQILTNARILWPIVEDLNEDEHAQTRDTPRFELLVVGKGPLINAEIVWCNRVGQWIIFIKTNETDSAEKAVDMLLQITMNMLSKHYEDNVFKEEEAERRDVDLLGYYYQPVPPSPFYRA</sequence>
<protein>
    <submittedName>
        <fullName evidence="1">Uncharacterized protein</fullName>
    </submittedName>
</protein>
<accession>A0A6G1L2A1</accession>
<evidence type="ECO:0000313" key="1">
    <source>
        <dbReference type="EMBL" id="KAF2766679.1"/>
    </source>
</evidence>
<dbReference type="Proteomes" id="UP000799436">
    <property type="component" value="Unassembled WGS sequence"/>
</dbReference>
<gene>
    <name evidence="1" type="ORF">EJ03DRAFT_367096</name>
</gene>
<proteinExistence type="predicted"/>
<name>A0A6G1L2A1_9PEZI</name>
<dbReference type="EMBL" id="ML995867">
    <property type="protein sequence ID" value="KAF2766679.1"/>
    <property type="molecule type" value="Genomic_DNA"/>
</dbReference>
<keyword evidence="2" id="KW-1185">Reference proteome</keyword>
<evidence type="ECO:0000313" key="2">
    <source>
        <dbReference type="Proteomes" id="UP000799436"/>
    </source>
</evidence>
<dbReference type="OrthoDB" id="10420661at2759"/>
<organism evidence="1 2">
    <name type="scientific">Teratosphaeria nubilosa</name>
    <dbReference type="NCBI Taxonomy" id="161662"/>
    <lineage>
        <taxon>Eukaryota</taxon>
        <taxon>Fungi</taxon>
        <taxon>Dikarya</taxon>
        <taxon>Ascomycota</taxon>
        <taxon>Pezizomycotina</taxon>
        <taxon>Dothideomycetes</taxon>
        <taxon>Dothideomycetidae</taxon>
        <taxon>Mycosphaerellales</taxon>
        <taxon>Teratosphaeriaceae</taxon>
        <taxon>Teratosphaeria</taxon>
    </lineage>
</organism>
<dbReference type="AlphaFoldDB" id="A0A6G1L2A1"/>
<reference evidence="1" key="1">
    <citation type="journal article" date="2020" name="Stud. Mycol.">
        <title>101 Dothideomycetes genomes: a test case for predicting lifestyles and emergence of pathogens.</title>
        <authorList>
            <person name="Haridas S."/>
            <person name="Albert R."/>
            <person name="Binder M."/>
            <person name="Bloem J."/>
            <person name="Labutti K."/>
            <person name="Salamov A."/>
            <person name="Andreopoulos B."/>
            <person name="Baker S."/>
            <person name="Barry K."/>
            <person name="Bills G."/>
            <person name="Bluhm B."/>
            <person name="Cannon C."/>
            <person name="Castanera R."/>
            <person name="Culley D."/>
            <person name="Daum C."/>
            <person name="Ezra D."/>
            <person name="Gonzalez J."/>
            <person name="Henrissat B."/>
            <person name="Kuo A."/>
            <person name="Liang C."/>
            <person name="Lipzen A."/>
            <person name="Lutzoni F."/>
            <person name="Magnuson J."/>
            <person name="Mondo S."/>
            <person name="Nolan M."/>
            <person name="Ohm R."/>
            <person name="Pangilinan J."/>
            <person name="Park H.-J."/>
            <person name="Ramirez L."/>
            <person name="Alfaro M."/>
            <person name="Sun H."/>
            <person name="Tritt A."/>
            <person name="Yoshinaga Y."/>
            <person name="Zwiers L.-H."/>
            <person name="Turgeon B."/>
            <person name="Goodwin S."/>
            <person name="Spatafora J."/>
            <person name="Crous P."/>
            <person name="Grigoriev I."/>
        </authorList>
    </citation>
    <scope>NUCLEOTIDE SEQUENCE</scope>
    <source>
        <strain evidence="1">CBS 116005</strain>
    </source>
</reference>